<accession>Q2GHL8</accession>
<dbReference type="AlphaFoldDB" id="Q2GHL8"/>
<keyword evidence="2" id="KW-1185">Reference proteome</keyword>
<protein>
    <submittedName>
        <fullName evidence="1">Uncharacterized protein</fullName>
    </submittedName>
</protein>
<dbReference type="EMBL" id="CP000236">
    <property type="protein sequence ID" value="ABD45084.1"/>
    <property type="molecule type" value="Genomic_DNA"/>
</dbReference>
<dbReference type="HOGENOM" id="CLU_3343136_0_0_5"/>
<organism evidence="1 2">
    <name type="scientific">Ehrlichia chaffeensis (strain ATCC CRL-10679 / Arkansas)</name>
    <dbReference type="NCBI Taxonomy" id="205920"/>
    <lineage>
        <taxon>Bacteria</taxon>
        <taxon>Pseudomonadati</taxon>
        <taxon>Pseudomonadota</taxon>
        <taxon>Alphaproteobacteria</taxon>
        <taxon>Rickettsiales</taxon>
        <taxon>Anaplasmataceae</taxon>
        <taxon>Ehrlichia</taxon>
    </lineage>
</organism>
<dbReference type="STRING" id="205920.ECH_0244"/>
<sequence length="37" mass="3990">MLLFNRLGCALTAIVVSVSHGVSRIIDTTFIKIVIST</sequence>
<name>Q2GHL8_EHRCR</name>
<evidence type="ECO:0000313" key="2">
    <source>
        <dbReference type="Proteomes" id="UP000008320"/>
    </source>
</evidence>
<reference evidence="1 2" key="1">
    <citation type="journal article" date="2006" name="PLoS Genet.">
        <title>Comparative genomics of emerging human ehrlichiosis agents.</title>
        <authorList>
            <person name="Dunning Hotopp J.C."/>
            <person name="Lin M."/>
            <person name="Madupu R."/>
            <person name="Crabtree J."/>
            <person name="Angiuoli S.V."/>
            <person name="Eisen J.A."/>
            <person name="Seshadri R."/>
            <person name="Ren Q."/>
            <person name="Wu M."/>
            <person name="Utterback T.R."/>
            <person name="Smith S."/>
            <person name="Lewis M."/>
            <person name="Khouri H."/>
            <person name="Zhang C."/>
            <person name="Niu H."/>
            <person name="Lin Q."/>
            <person name="Ohashi N."/>
            <person name="Zhi N."/>
            <person name="Nelson W."/>
            <person name="Brinkac L.M."/>
            <person name="Dodson R.J."/>
            <person name="Rosovitz M.J."/>
            <person name="Sundaram J."/>
            <person name="Daugherty S.C."/>
            <person name="Davidsen T."/>
            <person name="Durkin A.S."/>
            <person name="Gwinn M."/>
            <person name="Haft D.H."/>
            <person name="Selengut J.D."/>
            <person name="Sullivan S.A."/>
            <person name="Zafar N."/>
            <person name="Zhou L."/>
            <person name="Benahmed F."/>
            <person name="Forberger H."/>
            <person name="Halpin R."/>
            <person name="Mulligan S."/>
            <person name="Robinson J."/>
            <person name="White O."/>
            <person name="Rikihisa Y."/>
            <person name="Tettelin H."/>
        </authorList>
    </citation>
    <scope>NUCLEOTIDE SEQUENCE [LARGE SCALE GENOMIC DNA]</scope>
    <source>
        <strain evidence="2">ATCC CRL-10679 / Arkansas</strain>
    </source>
</reference>
<dbReference type="KEGG" id="ech:ECH_0244"/>
<gene>
    <name evidence="1" type="ordered locus">ECH_0244</name>
</gene>
<evidence type="ECO:0000313" key="1">
    <source>
        <dbReference type="EMBL" id="ABD45084.1"/>
    </source>
</evidence>
<dbReference type="Proteomes" id="UP000008320">
    <property type="component" value="Chromosome"/>
</dbReference>
<proteinExistence type="predicted"/>